<keyword evidence="4" id="KW-1185">Reference proteome</keyword>
<reference evidence="4" key="1">
    <citation type="journal article" date="2019" name="Int. J. Syst. Evol. Microbiol.">
        <title>The Global Catalogue of Microorganisms (GCM) 10K type strain sequencing project: providing services to taxonomists for standard genome sequencing and annotation.</title>
        <authorList>
            <consortium name="The Broad Institute Genomics Platform"/>
            <consortium name="The Broad Institute Genome Sequencing Center for Infectious Disease"/>
            <person name="Wu L."/>
            <person name="Ma J."/>
        </authorList>
    </citation>
    <scope>NUCLEOTIDE SEQUENCE [LARGE SCALE GENOMIC DNA]</scope>
    <source>
        <strain evidence="4">JCM 18298</strain>
    </source>
</reference>
<sequence>MPDLHERPESPAKTSGARRRLRPTRFGVVVTVTVLLVLGLCAALLLIPESGAPHSDSARSASADRAAATDSRVTEVRRTMEPFGEILARSALADNGRTSLVVGHDDHSAEMDTLAAELPAAVAAVESVWGTEWARSTLVAVASSPSEFAALLHSPTLPTEVAAASVADPFAPGMRPTGQRIVFSPDAGDRLDRDGMVTLLRHELTHIAARARTVDGAPMWMLEGFADYTAYHDRPRTFGSIAPTVASHIRAEDLPTDLPADALFTGHDAAFAYEQAWSVCAYVAATYGQPRLVEAYRRIAGSRQDAASLETALREVLGAGRDELVDGWRDWLATQQI</sequence>
<organism evidence="3 4">
    <name type="scientific">Nocardia callitridis</name>
    <dbReference type="NCBI Taxonomy" id="648753"/>
    <lineage>
        <taxon>Bacteria</taxon>
        <taxon>Bacillati</taxon>
        <taxon>Actinomycetota</taxon>
        <taxon>Actinomycetes</taxon>
        <taxon>Mycobacteriales</taxon>
        <taxon>Nocardiaceae</taxon>
        <taxon>Nocardia</taxon>
    </lineage>
</organism>
<dbReference type="EMBL" id="BAABJM010000003">
    <property type="protein sequence ID" value="GAA5058608.1"/>
    <property type="molecule type" value="Genomic_DNA"/>
</dbReference>
<evidence type="ECO:0000313" key="4">
    <source>
        <dbReference type="Proteomes" id="UP001500603"/>
    </source>
</evidence>
<evidence type="ECO:0000313" key="3">
    <source>
        <dbReference type="EMBL" id="GAA5058608.1"/>
    </source>
</evidence>
<protein>
    <recommendedName>
        <fullName evidence="5">Peptidase MA-like domain-containing protein</fullName>
    </recommendedName>
</protein>
<feature type="transmembrane region" description="Helical" evidence="2">
    <location>
        <begin position="26"/>
        <end position="47"/>
    </location>
</feature>
<evidence type="ECO:0008006" key="5">
    <source>
        <dbReference type="Google" id="ProtNLM"/>
    </source>
</evidence>
<feature type="compositionally biased region" description="Basic and acidic residues" evidence="1">
    <location>
        <begin position="1"/>
        <end position="10"/>
    </location>
</feature>
<proteinExistence type="predicted"/>
<keyword evidence="2" id="KW-0472">Membrane</keyword>
<comment type="caution">
    <text evidence="3">The sequence shown here is derived from an EMBL/GenBank/DDBJ whole genome shotgun (WGS) entry which is preliminary data.</text>
</comment>
<accession>A0ABP9KJL5</accession>
<keyword evidence="2" id="KW-0812">Transmembrane</keyword>
<feature type="region of interest" description="Disordered" evidence="1">
    <location>
        <begin position="52"/>
        <end position="73"/>
    </location>
</feature>
<feature type="compositionally biased region" description="Low complexity" evidence="1">
    <location>
        <begin position="58"/>
        <end position="71"/>
    </location>
</feature>
<keyword evidence="2" id="KW-1133">Transmembrane helix</keyword>
<evidence type="ECO:0000256" key="2">
    <source>
        <dbReference type="SAM" id="Phobius"/>
    </source>
</evidence>
<dbReference type="Proteomes" id="UP001500603">
    <property type="component" value="Unassembled WGS sequence"/>
</dbReference>
<name>A0ABP9KJL5_9NOCA</name>
<gene>
    <name evidence="3" type="ORF">GCM10023318_38120</name>
</gene>
<feature type="region of interest" description="Disordered" evidence="1">
    <location>
        <begin position="1"/>
        <end position="20"/>
    </location>
</feature>
<evidence type="ECO:0000256" key="1">
    <source>
        <dbReference type="SAM" id="MobiDB-lite"/>
    </source>
</evidence>
<dbReference type="RefSeq" id="WP_345496886.1">
    <property type="nucleotide sequence ID" value="NZ_BAABJM010000003.1"/>
</dbReference>